<dbReference type="Proteomes" id="UP000651837">
    <property type="component" value="Unassembled WGS sequence"/>
</dbReference>
<feature type="signal peptide" evidence="2">
    <location>
        <begin position="1"/>
        <end position="18"/>
    </location>
</feature>
<evidence type="ECO:0000313" key="5">
    <source>
        <dbReference type="EMBL" id="PWK25878.1"/>
    </source>
</evidence>
<reference evidence="5 6" key="1">
    <citation type="submission" date="2018-05" db="EMBL/GenBank/DDBJ databases">
        <title>Genomic Encyclopedia of Archaeal and Bacterial Type Strains, Phase II (KMG-II): from individual species to whole genera.</title>
        <authorList>
            <person name="Goeker M."/>
        </authorList>
    </citation>
    <scope>NUCLEOTIDE SEQUENCE [LARGE SCALE GENOMIC DNA]</scope>
    <source>
        <strain evidence="5 6">DSM 23514</strain>
    </source>
</reference>
<dbReference type="OrthoDB" id="862563at2"/>
<evidence type="ECO:0000259" key="3">
    <source>
        <dbReference type="Pfam" id="PF18962"/>
    </source>
</evidence>
<reference evidence="4 7" key="2">
    <citation type="submission" date="2020-07" db="EMBL/GenBank/DDBJ databases">
        <title>The draft genome sequence of Maribacter polysiphoniae KCTC 22021.</title>
        <authorList>
            <person name="Mu L."/>
        </authorList>
    </citation>
    <scope>NUCLEOTIDE SEQUENCE [LARGE SCALE GENOMIC DNA]</scope>
    <source>
        <strain evidence="4 7">KCTC 22021</strain>
    </source>
</reference>
<sequence length="107" mass="12348">MKKIYAILLMLCSFVFYAQESVDFTTDRKEEIPGFKLYPNPAYDDVVYVTTEKNARKEIIVYDVFGEVVLTERTTNTSLNISRLVPGVYVIQLTEDNNTITRKLVVK</sequence>
<name>A0A316E899_9FLAO</name>
<evidence type="ECO:0000313" key="7">
    <source>
        <dbReference type="Proteomes" id="UP000651837"/>
    </source>
</evidence>
<evidence type="ECO:0000313" key="6">
    <source>
        <dbReference type="Proteomes" id="UP000245667"/>
    </source>
</evidence>
<evidence type="ECO:0000256" key="2">
    <source>
        <dbReference type="SAM" id="SignalP"/>
    </source>
</evidence>
<dbReference type="InterPro" id="IPR026444">
    <property type="entry name" value="Secre_tail"/>
</dbReference>
<dbReference type="RefSeq" id="WP_109648789.1">
    <property type="nucleotide sequence ID" value="NZ_CAJQNU010000035.1"/>
</dbReference>
<feature type="chain" id="PRO_5016445182" evidence="2">
    <location>
        <begin position="19"/>
        <end position="107"/>
    </location>
</feature>
<keyword evidence="1 2" id="KW-0732">Signal</keyword>
<comment type="caution">
    <text evidence="5">The sequence shown here is derived from an EMBL/GenBank/DDBJ whole genome shotgun (WGS) entry which is preliminary data.</text>
</comment>
<gene>
    <name evidence="4" type="ORF">HZY62_07430</name>
    <name evidence="5" type="ORF">LX92_00622</name>
</gene>
<organism evidence="5 6">
    <name type="scientific">Maribacter polysiphoniae</name>
    <dbReference type="NCBI Taxonomy" id="429344"/>
    <lineage>
        <taxon>Bacteria</taxon>
        <taxon>Pseudomonadati</taxon>
        <taxon>Bacteroidota</taxon>
        <taxon>Flavobacteriia</taxon>
        <taxon>Flavobacteriales</taxon>
        <taxon>Flavobacteriaceae</taxon>
        <taxon>Maribacter</taxon>
    </lineage>
</organism>
<evidence type="ECO:0000313" key="4">
    <source>
        <dbReference type="EMBL" id="MBD1260414.1"/>
    </source>
</evidence>
<dbReference type="Proteomes" id="UP000245667">
    <property type="component" value="Unassembled WGS sequence"/>
</dbReference>
<accession>A0A316E899</accession>
<dbReference type="AlphaFoldDB" id="A0A316E899"/>
<feature type="domain" description="Secretion system C-terminal sorting" evidence="3">
    <location>
        <begin position="37"/>
        <end position="106"/>
    </location>
</feature>
<dbReference type="EMBL" id="JACWLN010000002">
    <property type="protein sequence ID" value="MBD1260414.1"/>
    <property type="molecule type" value="Genomic_DNA"/>
</dbReference>
<dbReference type="Pfam" id="PF18962">
    <property type="entry name" value="Por_Secre_tail"/>
    <property type="match status" value="1"/>
</dbReference>
<dbReference type="EMBL" id="QGGQ01000001">
    <property type="protein sequence ID" value="PWK25878.1"/>
    <property type="molecule type" value="Genomic_DNA"/>
</dbReference>
<proteinExistence type="predicted"/>
<evidence type="ECO:0000256" key="1">
    <source>
        <dbReference type="ARBA" id="ARBA00022729"/>
    </source>
</evidence>
<protein>
    <submittedName>
        <fullName evidence="5">Putative secreted protein (Por secretion system target)</fullName>
    </submittedName>
    <submittedName>
        <fullName evidence="4">T9SS type A sorting domain-containing protein</fullName>
    </submittedName>
</protein>
<keyword evidence="7" id="KW-1185">Reference proteome</keyword>
<dbReference type="NCBIfam" id="TIGR04183">
    <property type="entry name" value="Por_Secre_tail"/>
    <property type="match status" value="1"/>
</dbReference>